<dbReference type="SUPFAM" id="SSF159594">
    <property type="entry name" value="XCC0632-like"/>
    <property type="match status" value="1"/>
</dbReference>
<reference evidence="2 3" key="1">
    <citation type="submission" date="2023-10" db="EMBL/GenBank/DDBJ databases">
        <title>Description of Microbulbifer bruguierae sp. nov., isolated from the sediments of mangrove plant Bruguiera sexangula and comparative genomic analyses of the genus Microbulbifer.</title>
        <authorList>
            <person name="Long M."/>
        </authorList>
    </citation>
    <scope>NUCLEOTIDE SEQUENCE [LARGE SCALE GENOMIC DNA]</scope>
    <source>
        <strain evidence="2 3">SPO729</strain>
    </source>
</reference>
<keyword evidence="2" id="KW-0449">Lipoprotein</keyword>
<sequence>MTENGYLTLAKFLLAACLTTMLSGCSLFSRVDNETQVALINKLPAEIPQRETHAETLLVLAPATNPVYDTTRMVYRVEPYQIDYFSKHEWGATPAQMLHPLLTLSLENTHYFSTVVSPPYFGPYTYALHTEILELTQDFSSDPATLHLSLRVQLSDGTSKRIMSSWVISLQEQLQENTPYAGVAAANEATAKALQEVTVFVLEAVR</sequence>
<dbReference type="Pfam" id="PF03886">
    <property type="entry name" value="ABC_trans_aux"/>
    <property type="match status" value="1"/>
</dbReference>
<dbReference type="Gene3D" id="3.40.50.10610">
    <property type="entry name" value="ABC-type transport auxiliary lipoprotein component"/>
    <property type="match status" value="1"/>
</dbReference>
<proteinExistence type="predicted"/>
<dbReference type="KEGG" id="mpaf:R5R33_01950"/>
<dbReference type="Proteomes" id="UP001302477">
    <property type="component" value="Chromosome"/>
</dbReference>
<evidence type="ECO:0000313" key="3">
    <source>
        <dbReference type="Proteomes" id="UP001302477"/>
    </source>
</evidence>
<dbReference type="AlphaFoldDB" id="A0AAU0N0J6"/>
<protein>
    <submittedName>
        <fullName evidence="2">ABC-type transport auxiliary lipoprotein family protein</fullName>
    </submittedName>
</protein>
<name>A0AAU0N0J6_9GAMM</name>
<evidence type="ECO:0000259" key="1">
    <source>
        <dbReference type="Pfam" id="PF03886"/>
    </source>
</evidence>
<feature type="domain" description="ABC-type transport auxiliary lipoprotein component" evidence="1">
    <location>
        <begin position="44"/>
        <end position="196"/>
    </location>
</feature>
<dbReference type="RefSeq" id="WP_318954404.1">
    <property type="nucleotide sequence ID" value="NZ_CP137555.1"/>
</dbReference>
<accession>A0AAU0N0J6</accession>
<dbReference type="InterPro" id="IPR005586">
    <property type="entry name" value="ABC_trans_aux"/>
</dbReference>
<evidence type="ECO:0000313" key="2">
    <source>
        <dbReference type="EMBL" id="WOX05941.1"/>
    </source>
</evidence>
<keyword evidence="3" id="KW-1185">Reference proteome</keyword>
<dbReference type="EMBL" id="CP137555">
    <property type="protein sequence ID" value="WOX05941.1"/>
    <property type="molecule type" value="Genomic_DNA"/>
</dbReference>
<organism evidence="2 3">
    <name type="scientific">Microbulbifer pacificus</name>
    <dbReference type="NCBI Taxonomy" id="407164"/>
    <lineage>
        <taxon>Bacteria</taxon>
        <taxon>Pseudomonadati</taxon>
        <taxon>Pseudomonadota</taxon>
        <taxon>Gammaproteobacteria</taxon>
        <taxon>Cellvibrionales</taxon>
        <taxon>Microbulbiferaceae</taxon>
        <taxon>Microbulbifer</taxon>
    </lineage>
</organism>
<gene>
    <name evidence="2" type="ORF">R5R33_01950</name>
</gene>